<sequence length="122" mass="13594">MTNTLYFIDDGYTQTGHILPIEGLHGAVTFQFRPMLYEQRQRVSELLKAAATGEATQVLAAAICQQVLSWSLPRELKPANVRRLRPKLLDRIYLIVAGHEASDPLPSGQAVETYDEIADAKN</sequence>
<dbReference type="Proteomes" id="UP000238322">
    <property type="component" value="Unassembled WGS sequence"/>
</dbReference>
<accession>A0A2S8FZ59</accession>
<reference evidence="1 2" key="1">
    <citation type="submission" date="2018-02" db="EMBL/GenBank/DDBJ databases">
        <title>Comparative genomes isolates from brazilian mangrove.</title>
        <authorList>
            <person name="Araujo J.E."/>
            <person name="Taketani R.G."/>
            <person name="Silva M.C.P."/>
            <person name="Loureco M.V."/>
            <person name="Andreote F.D."/>
        </authorList>
    </citation>
    <scope>NUCLEOTIDE SEQUENCE [LARGE SCALE GENOMIC DNA]</scope>
    <source>
        <strain evidence="1 2">Hex-1 MGV</strain>
    </source>
</reference>
<dbReference type="OrthoDB" id="286770at2"/>
<evidence type="ECO:0000313" key="1">
    <source>
        <dbReference type="EMBL" id="PQO37473.1"/>
    </source>
</evidence>
<gene>
    <name evidence="1" type="ORF">C5Y83_05895</name>
</gene>
<proteinExistence type="predicted"/>
<protein>
    <submittedName>
        <fullName evidence="1">Uncharacterized protein</fullName>
    </submittedName>
</protein>
<dbReference type="AlphaFoldDB" id="A0A2S8FZ59"/>
<dbReference type="EMBL" id="PUHY01000005">
    <property type="protein sequence ID" value="PQO37473.1"/>
    <property type="molecule type" value="Genomic_DNA"/>
</dbReference>
<evidence type="ECO:0000313" key="2">
    <source>
        <dbReference type="Proteomes" id="UP000238322"/>
    </source>
</evidence>
<organism evidence="1 2">
    <name type="scientific">Blastopirellula marina</name>
    <dbReference type="NCBI Taxonomy" id="124"/>
    <lineage>
        <taxon>Bacteria</taxon>
        <taxon>Pseudomonadati</taxon>
        <taxon>Planctomycetota</taxon>
        <taxon>Planctomycetia</taxon>
        <taxon>Pirellulales</taxon>
        <taxon>Pirellulaceae</taxon>
        <taxon>Blastopirellula</taxon>
    </lineage>
</organism>
<dbReference type="RefSeq" id="WP_105328722.1">
    <property type="nucleotide sequence ID" value="NZ_PUHY01000005.1"/>
</dbReference>
<name>A0A2S8FZ59_9BACT</name>
<comment type="caution">
    <text evidence="1">The sequence shown here is derived from an EMBL/GenBank/DDBJ whole genome shotgun (WGS) entry which is preliminary data.</text>
</comment>